<name>A0ABV9SX50_9BACT</name>
<dbReference type="Gene3D" id="1.10.10.10">
    <property type="entry name" value="Winged helix-like DNA-binding domain superfamily/Winged helix DNA-binding domain"/>
    <property type="match status" value="1"/>
</dbReference>
<comment type="similarity">
    <text evidence="1">Belongs to the sigma-70 factor family. ECF subfamily.</text>
</comment>
<dbReference type="Pfam" id="PF08281">
    <property type="entry name" value="Sigma70_r4_2"/>
    <property type="match status" value="1"/>
</dbReference>
<dbReference type="InterPro" id="IPR007627">
    <property type="entry name" value="RNA_pol_sigma70_r2"/>
</dbReference>
<evidence type="ECO:0000259" key="6">
    <source>
        <dbReference type="Pfam" id="PF08281"/>
    </source>
</evidence>
<keyword evidence="3" id="KW-0731">Sigma factor</keyword>
<evidence type="ECO:0000256" key="4">
    <source>
        <dbReference type="ARBA" id="ARBA00023163"/>
    </source>
</evidence>
<protein>
    <submittedName>
        <fullName evidence="7">RNA polymerase sigma-70 factor</fullName>
    </submittedName>
</protein>
<dbReference type="InterPro" id="IPR013324">
    <property type="entry name" value="RNA_pol_sigma_r3/r4-like"/>
</dbReference>
<sequence>MNPKTDDQKLGEGLFRQDKNAFDAIYEKYWKRLFLYAFKILNDQPACEDMVQEVFVKLWQRAGANKITCLEAYLLKSMRYRISNYIRDRKDTAAVDEVLDHLCRQTPVDLVLEGKQTEEIINKSVRDLPEKRKQIFLLSREEQLSNKEIAYQLNISVRTVEGQLHKALKSIKKNLGEIYFWLFMVLWL</sequence>
<dbReference type="InterPro" id="IPR013249">
    <property type="entry name" value="RNA_pol_sigma70_r4_t2"/>
</dbReference>
<organism evidence="7 8">
    <name type="scientific">Negadavirga shengliensis</name>
    <dbReference type="NCBI Taxonomy" id="1389218"/>
    <lineage>
        <taxon>Bacteria</taxon>
        <taxon>Pseudomonadati</taxon>
        <taxon>Bacteroidota</taxon>
        <taxon>Cytophagia</taxon>
        <taxon>Cytophagales</taxon>
        <taxon>Cyclobacteriaceae</taxon>
        <taxon>Negadavirga</taxon>
    </lineage>
</organism>
<dbReference type="EMBL" id="JBHSJJ010000002">
    <property type="protein sequence ID" value="MFC4870990.1"/>
    <property type="molecule type" value="Genomic_DNA"/>
</dbReference>
<proteinExistence type="inferred from homology"/>
<accession>A0ABV9SX50</accession>
<comment type="caution">
    <text evidence="7">The sequence shown here is derived from an EMBL/GenBank/DDBJ whole genome shotgun (WGS) entry which is preliminary data.</text>
</comment>
<dbReference type="Gene3D" id="1.10.1740.10">
    <property type="match status" value="1"/>
</dbReference>
<gene>
    <name evidence="7" type="ORF">ACFPFU_04775</name>
</gene>
<dbReference type="InterPro" id="IPR036388">
    <property type="entry name" value="WH-like_DNA-bd_sf"/>
</dbReference>
<dbReference type="NCBIfam" id="TIGR02937">
    <property type="entry name" value="sigma70-ECF"/>
    <property type="match status" value="1"/>
</dbReference>
<evidence type="ECO:0000256" key="3">
    <source>
        <dbReference type="ARBA" id="ARBA00023082"/>
    </source>
</evidence>
<dbReference type="PANTHER" id="PTHR43133">
    <property type="entry name" value="RNA POLYMERASE ECF-TYPE SIGMA FACTO"/>
    <property type="match status" value="1"/>
</dbReference>
<dbReference type="InterPro" id="IPR013325">
    <property type="entry name" value="RNA_pol_sigma_r2"/>
</dbReference>
<keyword evidence="2" id="KW-0805">Transcription regulation</keyword>
<dbReference type="NCBIfam" id="TIGR02985">
    <property type="entry name" value="Sig70_bacteroi1"/>
    <property type="match status" value="1"/>
</dbReference>
<evidence type="ECO:0000313" key="7">
    <source>
        <dbReference type="EMBL" id="MFC4870990.1"/>
    </source>
</evidence>
<dbReference type="SUPFAM" id="SSF88946">
    <property type="entry name" value="Sigma2 domain of RNA polymerase sigma factors"/>
    <property type="match status" value="1"/>
</dbReference>
<dbReference type="PANTHER" id="PTHR43133:SF46">
    <property type="entry name" value="RNA POLYMERASE SIGMA-70 FACTOR ECF SUBFAMILY"/>
    <property type="match status" value="1"/>
</dbReference>
<dbReference type="Pfam" id="PF04542">
    <property type="entry name" value="Sigma70_r2"/>
    <property type="match status" value="1"/>
</dbReference>
<dbReference type="InterPro" id="IPR014284">
    <property type="entry name" value="RNA_pol_sigma-70_dom"/>
</dbReference>
<evidence type="ECO:0000259" key="5">
    <source>
        <dbReference type="Pfam" id="PF04542"/>
    </source>
</evidence>
<evidence type="ECO:0000313" key="8">
    <source>
        <dbReference type="Proteomes" id="UP001595818"/>
    </source>
</evidence>
<dbReference type="InterPro" id="IPR039425">
    <property type="entry name" value="RNA_pol_sigma-70-like"/>
</dbReference>
<evidence type="ECO:0000256" key="1">
    <source>
        <dbReference type="ARBA" id="ARBA00010641"/>
    </source>
</evidence>
<dbReference type="InterPro" id="IPR014327">
    <property type="entry name" value="RNA_pol_sigma70_bacteroid"/>
</dbReference>
<keyword evidence="4" id="KW-0804">Transcription</keyword>
<dbReference type="SUPFAM" id="SSF88659">
    <property type="entry name" value="Sigma3 and sigma4 domains of RNA polymerase sigma factors"/>
    <property type="match status" value="1"/>
</dbReference>
<reference evidence="8" key="1">
    <citation type="journal article" date="2019" name="Int. J. Syst. Evol. Microbiol.">
        <title>The Global Catalogue of Microorganisms (GCM) 10K type strain sequencing project: providing services to taxonomists for standard genome sequencing and annotation.</title>
        <authorList>
            <consortium name="The Broad Institute Genomics Platform"/>
            <consortium name="The Broad Institute Genome Sequencing Center for Infectious Disease"/>
            <person name="Wu L."/>
            <person name="Ma J."/>
        </authorList>
    </citation>
    <scope>NUCLEOTIDE SEQUENCE [LARGE SCALE GENOMIC DNA]</scope>
    <source>
        <strain evidence="8">CGMCC 4.7466</strain>
    </source>
</reference>
<dbReference type="Proteomes" id="UP001595818">
    <property type="component" value="Unassembled WGS sequence"/>
</dbReference>
<keyword evidence="8" id="KW-1185">Reference proteome</keyword>
<dbReference type="RefSeq" id="WP_377062042.1">
    <property type="nucleotide sequence ID" value="NZ_JBHSJJ010000002.1"/>
</dbReference>
<feature type="domain" description="RNA polymerase sigma-70 region 2" evidence="5">
    <location>
        <begin position="25"/>
        <end position="90"/>
    </location>
</feature>
<feature type="domain" description="RNA polymerase sigma factor 70 region 4 type 2" evidence="6">
    <location>
        <begin position="124"/>
        <end position="170"/>
    </location>
</feature>
<evidence type="ECO:0000256" key="2">
    <source>
        <dbReference type="ARBA" id="ARBA00023015"/>
    </source>
</evidence>